<dbReference type="EMBL" id="WMZR01000005">
    <property type="protein sequence ID" value="MTS50971.1"/>
    <property type="molecule type" value="Genomic_DNA"/>
</dbReference>
<dbReference type="Proteomes" id="UP000449193">
    <property type="component" value="Unassembled WGS sequence"/>
</dbReference>
<name>A0A6I3QCM0_9FIRM</name>
<protein>
    <submittedName>
        <fullName evidence="1">DUF3781 domain-containing protein</fullName>
    </submittedName>
</protein>
<gene>
    <name evidence="1" type="ORF">GMD52_05375</name>
</gene>
<evidence type="ECO:0000313" key="1">
    <source>
        <dbReference type="EMBL" id="MTS50971.1"/>
    </source>
</evidence>
<dbReference type="Pfam" id="PF12636">
    <property type="entry name" value="DUF3781"/>
    <property type="match status" value="1"/>
</dbReference>
<dbReference type="RefSeq" id="WP_155201152.1">
    <property type="nucleotide sequence ID" value="NZ_DBEXHX010000013.1"/>
</dbReference>
<comment type="caution">
    <text evidence="1">The sequence shown here is derived from an EMBL/GenBank/DDBJ whole genome shotgun (WGS) entry which is preliminary data.</text>
</comment>
<proteinExistence type="predicted"/>
<dbReference type="InterPro" id="IPR024229">
    <property type="entry name" value="DUF3781"/>
</dbReference>
<reference evidence="1 2" key="1">
    <citation type="journal article" date="2019" name="Nat. Med.">
        <title>A library of human gut bacterial isolates paired with longitudinal multiomics data enables mechanistic microbiome research.</title>
        <authorList>
            <person name="Poyet M."/>
            <person name="Groussin M."/>
            <person name="Gibbons S.M."/>
            <person name="Avila-Pacheco J."/>
            <person name="Jiang X."/>
            <person name="Kearney S.M."/>
            <person name="Perrotta A.R."/>
            <person name="Berdy B."/>
            <person name="Zhao S."/>
            <person name="Lieberman T.D."/>
            <person name="Swanson P.K."/>
            <person name="Smith M."/>
            <person name="Roesemann S."/>
            <person name="Alexander J.E."/>
            <person name="Rich S.A."/>
            <person name="Livny J."/>
            <person name="Vlamakis H."/>
            <person name="Clish C."/>
            <person name="Bullock K."/>
            <person name="Deik A."/>
            <person name="Scott J."/>
            <person name="Pierce K.A."/>
            <person name="Xavier R.J."/>
            <person name="Alm E.J."/>
        </authorList>
    </citation>
    <scope>NUCLEOTIDE SEQUENCE [LARGE SCALE GENOMIC DNA]</scope>
    <source>
        <strain evidence="1 2">BIOML-A7</strain>
    </source>
</reference>
<evidence type="ECO:0000313" key="2">
    <source>
        <dbReference type="Proteomes" id="UP000449193"/>
    </source>
</evidence>
<dbReference type="AlphaFoldDB" id="A0A6I3QCM0"/>
<sequence length="100" mass="10905">MRRVAPARAGEGTVRENTAPPRPHELHTTPLGAARLCKNLGFAPQDVMRQCIRCIAQPDAVYQRRGKNWYITSAGCEFVVNAGSGTVITAHRRPPPQNGS</sequence>
<accession>A0A6I3QCM0</accession>
<organism evidence="1 2">
    <name type="scientific">Ruthenibacterium lactatiformans</name>
    <dbReference type="NCBI Taxonomy" id="1550024"/>
    <lineage>
        <taxon>Bacteria</taxon>
        <taxon>Bacillati</taxon>
        <taxon>Bacillota</taxon>
        <taxon>Clostridia</taxon>
        <taxon>Eubacteriales</taxon>
        <taxon>Oscillospiraceae</taxon>
        <taxon>Ruthenibacterium</taxon>
    </lineage>
</organism>